<keyword evidence="2" id="KW-0808">Transferase</keyword>
<proteinExistence type="predicted"/>
<dbReference type="EMBL" id="QKWP01002495">
    <property type="protein sequence ID" value="RIB03137.1"/>
    <property type="molecule type" value="Genomic_DNA"/>
</dbReference>
<dbReference type="PRINTS" id="PR00109">
    <property type="entry name" value="TYRKINASE"/>
</dbReference>
<comment type="caution">
    <text evidence="2">The sequence shown here is derived from an EMBL/GenBank/DDBJ whole genome shotgun (WGS) entry which is preliminary data.</text>
</comment>
<dbReference type="InterPro" id="IPR001245">
    <property type="entry name" value="Ser-Thr/Tyr_kinase_cat_dom"/>
</dbReference>
<reference evidence="2 3" key="1">
    <citation type="submission" date="2018-06" db="EMBL/GenBank/DDBJ databases">
        <title>Comparative genomics reveals the genomic features of Rhizophagus irregularis, R. cerebriforme, R. diaphanum and Gigaspora rosea, and their symbiotic lifestyle signature.</title>
        <authorList>
            <person name="Morin E."/>
            <person name="San Clemente H."/>
            <person name="Chen E.C.H."/>
            <person name="De La Providencia I."/>
            <person name="Hainaut M."/>
            <person name="Kuo A."/>
            <person name="Kohler A."/>
            <person name="Murat C."/>
            <person name="Tang N."/>
            <person name="Roy S."/>
            <person name="Loubradou J."/>
            <person name="Henrissat B."/>
            <person name="Grigoriev I.V."/>
            <person name="Corradi N."/>
            <person name="Roux C."/>
            <person name="Martin F.M."/>
        </authorList>
    </citation>
    <scope>NUCLEOTIDE SEQUENCE [LARGE SCALE GENOMIC DNA]</scope>
    <source>
        <strain evidence="2 3">DAOM 194757</strain>
    </source>
</reference>
<dbReference type="Pfam" id="PF07714">
    <property type="entry name" value="PK_Tyr_Ser-Thr"/>
    <property type="match status" value="1"/>
</dbReference>
<dbReference type="InterPro" id="IPR051681">
    <property type="entry name" value="Ser/Thr_Kinases-Pseudokinases"/>
</dbReference>
<evidence type="ECO:0000313" key="2">
    <source>
        <dbReference type="EMBL" id="RIB03137.1"/>
    </source>
</evidence>
<name>A0A397U270_9GLOM</name>
<keyword evidence="3" id="KW-1185">Reference proteome</keyword>
<dbReference type="PANTHER" id="PTHR44329">
    <property type="entry name" value="SERINE/THREONINE-PROTEIN KINASE TNNI3K-RELATED"/>
    <property type="match status" value="1"/>
</dbReference>
<dbReference type="PROSITE" id="PS50011">
    <property type="entry name" value="PROTEIN_KINASE_DOM"/>
    <property type="match status" value="1"/>
</dbReference>
<dbReference type="OrthoDB" id="2411904at2759"/>
<dbReference type="GO" id="GO:0005524">
    <property type="term" value="F:ATP binding"/>
    <property type="evidence" value="ECO:0007669"/>
    <property type="project" value="InterPro"/>
</dbReference>
<gene>
    <name evidence="2" type="ORF">C2G38_810736</name>
</gene>
<dbReference type="InterPro" id="IPR000719">
    <property type="entry name" value="Prot_kinase_dom"/>
</dbReference>
<organism evidence="2 3">
    <name type="scientific">Gigaspora rosea</name>
    <dbReference type="NCBI Taxonomy" id="44941"/>
    <lineage>
        <taxon>Eukaryota</taxon>
        <taxon>Fungi</taxon>
        <taxon>Fungi incertae sedis</taxon>
        <taxon>Mucoromycota</taxon>
        <taxon>Glomeromycotina</taxon>
        <taxon>Glomeromycetes</taxon>
        <taxon>Diversisporales</taxon>
        <taxon>Gigasporaceae</taxon>
        <taxon>Gigaspora</taxon>
    </lineage>
</organism>
<sequence length="501" mass="58713">MLVLQFANEGNLRQYLQSKWHDNVFKISLNEIIEIAKQITLGLMCLHESNIVHCDLHPKNILKNKNKFLIADFGLSRKINDSLISSSTTSYGAPAYIDPHCHINLGKKRDEKSDVYSLGVILWELTSGTASFASALNAMQIVIQILQGYREDTIPDTPFHFSELYKQCCDINPQKRPTTKEILATLNKISKETVVEKFVTNYNRKTIPILTKNGAATLFPIGPSAQMLNEPSIIKFDANTYKTNQQKSEFLKKDLVNNKNFNENEGLSDINEKSLKEHFYDTVRSLDTNTHKTNQQKYEFLKKEFVNSEKVNKNEREFLLNMLLKDYFYETIWSMDTINYGSSQQRYAFLKVEFANYANFNDNERKYILNMLLRDYFYDTAWSMSSSVYRTNQQKYKFFRTQFNNNENINEHERQYLTNMLQSRFDNLSVIYNDGEKRQCNGCKSETRALLYCEFCIRNYLQQNYREWTGNDEIDNVIKEAQKRVIGPNLIIEFIPNEKLK</sequence>
<dbReference type="SUPFAM" id="SSF56112">
    <property type="entry name" value="Protein kinase-like (PK-like)"/>
    <property type="match status" value="1"/>
</dbReference>
<evidence type="ECO:0000313" key="3">
    <source>
        <dbReference type="Proteomes" id="UP000266673"/>
    </source>
</evidence>
<evidence type="ECO:0000259" key="1">
    <source>
        <dbReference type="PROSITE" id="PS50011"/>
    </source>
</evidence>
<protein>
    <submittedName>
        <fullName evidence="2">Kinase-like domain-containing protein</fullName>
    </submittedName>
</protein>
<keyword evidence="2" id="KW-0418">Kinase</keyword>
<dbReference type="PANTHER" id="PTHR44329:SF214">
    <property type="entry name" value="PROTEIN KINASE DOMAIN-CONTAINING PROTEIN"/>
    <property type="match status" value="1"/>
</dbReference>
<dbReference type="GO" id="GO:0004674">
    <property type="term" value="F:protein serine/threonine kinase activity"/>
    <property type="evidence" value="ECO:0007669"/>
    <property type="project" value="TreeGrafter"/>
</dbReference>
<accession>A0A397U270</accession>
<dbReference type="STRING" id="44941.A0A397U270"/>
<dbReference type="AlphaFoldDB" id="A0A397U270"/>
<dbReference type="InterPro" id="IPR011009">
    <property type="entry name" value="Kinase-like_dom_sf"/>
</dbReference>
<dbReference type="Proteomes" id="UP000266673">
    <property type="component" value="Unassembled WGS sequence"/>
</dbReference>
<dbReference type="Gene3D" id="1.10.510.10">
    <property type="entry name" value="Transferase(Phosphotransferase) domain 1"/>
    <property type="match status" value="1"/>
</dbReference>
<feature type="domain" description="Protein kinase" evidence="1">
    <location>
        <begin position="1"/>
        <end position="199"/>
    </location>
</feature>